<dbReference type="EMBL" id="CP081070">
    <property type="protein sequence ID" value="UWQ53527.1"/>
    <property type="molecule type" value="Genomic_DNA"/>
</dbReference>
<accession>A0A9Q9M0F2</accession>
<protein>
    <recommendedName>
        <fullName evidence="3">Carboxymuconolactone decarboxylase-like domain-containing protein</fullName>
    </recommendedName>
</protein>
<evidence type="ECO:0008006" key="3">
    <source>
        <dbReference type="Google" id="ProtNLM"/>
    </source>
</evidence>
<dbReference type="Proteomes" id="UP001058713">
    <property type="component" value="Chromosome"/>
</dbReference>
<proteinExistence type="predicted"/>
<dbReference type="RefSeq" id="WP_259971125.1">
    <property type="nucleotide sequence ID" value="NZ_CP081070.1"/>
</dbReference>
<evidence type="ECO:0000313" key="1">
    <source>
        <dbReference type="EMBL" id="UWQ53527.1"/>
    </source>
</evidence>
<reference evidence="1" key="1">
    <citation type="submission" date="2021-08" db="EMBL/GenBank/DDBJ databases">
        <authorList>
            <person name="Nwanade C."/>
            <person name="Wang M."/>
            <person name="Masoudi A."/>
            <person name="Yu Z."/>
            <person name="Liu J."/>
        </authorList>
    </citation>
    <scope>NUCLEOTIDE SEQUENCE</scope>
    <source>
        <strain evidence="1">S122</strain>
    </source>
</reference>
<dbReference type="Gene3D" id="1.20.1290.10">
    <property type="entry name" value="AhpD-like"/>
    <property type="match status" value="1"/>
</dbReference>
<dbReference type="SUPFAM" id="SSF69118">
    <property type="entry name" value="AhpD-like"/>
    <property type="match status" value="1"/>
</dbReference>
<dbReference type="InterPro" id="IPR029032">
    <property type="entry name" value="AhpD-like"/>
</dbReference>
<sequence length="176" mass="19069">MLTAVAIFFIRRAEKRIGVSLDYVRHIARTNFSLLSRYNRIFGFLDPNRHVPAAAYHAARLRGALAADCGTCVEAEVNLARASGVDEELINAILRADFQTLPPELAPVVRLADAVTARREDDPVSRSAVTGTYGDAGLIELSFAMNGAAMLPGIKRAMGHATACDLSVMRRLTASR</sequence>
<dbReference type="KEGG" id="lcae:K3721_16325"/>
<dbReference type="AlphaFoldDB" id="A0A9Q9M0F2"/>
<evidence type="ECO:0000313" key="2">
    <source>
        <dbReference type="Proteomes" id="UP001058713"/>
    </source>
</evidence>
<organism evidence="1 2">
    <name type="scientific">Leisingera caerulea</name>
    <name type="common">Phaeobacter caeruleus</name>
    <dbReference type="NCBI Taxonomy" id="506591"/>
    <lineage>
        <taxon>Bacteria</taxon>
        <taxon>Pseudomonadati</taxon>
        <taxon>Pseudomonadota</taxon>
        <taxon>Alphaproteobacteria</taxon>
        <taxon>Rhodobacterales</taxon>
        <taxon>Roseobacteraceae</taxon>
        <taxon>Leisingera</taxon>
    </lineage>
</organism>
<name>A0A9Q9M0F2_LEICA</name>
<gene>
    <name evidence="1" type="ORF">K3721_16325</name>
</gene>